<proteinExistence type="predicted"/>
<keyword evidence="3" id="KW-0862">Zinc</keyword>
<evidence type="ECO:0000313" key="6">
    <source>
        <dbReference type="EMBL" id="KZP09339.1"/>
    </source>
</evidence>
<evidence type="ECO:0000256" key="1">
    <source>
        <dbReference type="ARBA" id="ARBA00022723"/>
    </source>
</evidence>
<dbReference type="SUPFAM" id="SSF144232">
    <property type="entry name" value="HIT/MYND zinc finger-like"/>
    <property type="match status" value="1"/>
</dbReference>
<evidence type="ECO:0000256" key="4">
    <source>
        <dbReference type="PROSITE-ProRule" id="PRU00134"/>
    </source>
</evidence>
<organism evidence="6 7">
    <name type="scientific">Athelia psychrophila</name>
    <dbReference type="NCBI Taxonomy" id="1759441"/>
    <lineage>
        <taxon>Eukaryota</taxon>
        <taxon>Fungi</taxon>
        <taxon>Dikarya</taxon>
        <taxon>Basidiomycota</taxon>
        <taxon>Agaricomycotina</taxon>
        <taxon>Agaricomycetes</taxon>
        <taxon>Agaricomycetidae</taxon>
        <taxon>Atheliales</taxon>
        <taxon>Atheliaceae</taxon>
        <taxon>Athelia</taxon>
    </lineage>
</organism>
<protein>
    <recommendedName>
        <fullName evidence="5">MYND-type domain-containing protein</fullName>
    </recommendedName>
</protein>
<evidence type="ECO:0000259" key="5">
    <source>
        <dbReference type="PROSITE" id="PS50865"/>
    </source>
</evidence>
<keyword evidence="7" id="KW-1185">Reference proteome</keyword>
<dbReference type="GO" id="GO:0008270">
    <property type="term" value="F:zinc ion binding"/>
    <property type="evidence" value="ECO:0007669"/>
    <property type="project" value="UniProtKB-KW"/>
</dbReference>
<dbReference type="Pfam" id="PF01753">
    <property type="entry name" value="zf-MYND"/>
    <property type="match status" value="1"/>
</dbReference>
<evidence type="ECO:0000256" key="3">
    <source>
        <dbReference type="ARBA" id="ARBA00022833"/>
    </source>
</evidence>
<dbReference type="InterPro" id="IPR002893">
    <property type="entry name" value="Znf_MYND"/>
</dbReference>
<dbReference type="PROSITE" id="PS50865">
    <property type="entry name" value="ZF_MYND_2"/>
    <property type="match status" value="1"/>
</dbReference>
<dbReference type="EMBL" id="KV417702">
    <property type="protein sequence ID" value="KZP09339.1"/>
    <property type="molecule type" value="Genomic_DNA"/>
</dbReference>
<keyword evidence="2 4" id="KW-0863">Zinc-finger</keyword>
<feature type="domain" description="MYND-type" evidence="5">
    <location>
        <begin position="3"/>
        <end position="41"/>
    </location>
</feature>
<dbReference type="OrthoDB" id="432970at2759"/>
<sequence>MRCSVCKVDCEKPLRCSQCQKTIYCGRECQTKDWKVHKRTVCTKSAVLHKMDKMMKKFSGPNTTMGCLNNLQDVLWEERRRNPTPVSACDGCMRRFRGFPVEEEDLDEDEEPGPDVGDAFKHCKQCDWTVCEDCMYPENQGIAYFDRPSGTCRCPRTNFGESYCLSSPLYTHGDGEKRYFGDRHPDVVQSGYTEDAFEDEPRKCKECGVTRRCLKKEHLKDAAPGIV</sequence>
<dbReference type="Proteomes" id="UP000076532">
    <property type="component" value="Unassembled WGS sequence"/>
</dbReference>
<accession>A0A165Y9F8</accession>
<evidence type="ECO:0000313" key="7">
    <source>
        <dbReference type="Proteomes" id="UP000076532"/>
    </source>
</evidence>
<keyword evidence="1" id="KW-0479">Metal-binding</keyword>
<reference evidence="6 7" key="1">
    <citation type="journal article" date="2016" name="Mol. Biol. Evol.">
        <title>Comparative Genomics of Early-Diverging Mushroom-Forming Fungi Provides Insights into the Origins of Lignocellulose Decay Capabilities.</title>
        <authorList>
            <person name="Nagy L.G."/>
            <person name="Riley R."/>
            <person name="Tritt A."/>
            <person name="Adam C."/>
            <person name="Daum C."/>
            <person name="Floudas D."/>
            <person name="Sun H."/>
            <person name="Yadav J.S."/>
            <person name="Pangilinan J."/>
            <person name="Larsson K.H."/>
            <person name="Matsuura K."/>
            <person name="Barry K."/>
            <person name="Labutti K."/>
            <person name="Kuo R."/>
            <person name="Ohm R.A."/>
            <person name="Bhattacharya S.S."/>
            <person name="Shirouzu T."/>
            <person name="Yoshinaga Y."/>
            <person name="Martin F.M."/>
            <person name="Grigoriev I.V."/>
            <person name="Hibbett D.S."/>
        </authorList>
    </citation>
    <scope>NUCLEOTIDE SEQUENCE [LARGE SCALE GENOMIC DNA]</scope>
    <source>
        <strain evidence="6 7">CBS 109695</strain>
    </source>
</reference>
<name>A0A165Y9F8_9AGAM</name>
<dbReference type="AlphaFoldDB" id="A0A165Y9F8"/>
<dbReference type="Gene3D" id="6.10.140.2220">
    <property type="match status" value="1"/>
</dbReference>
<gene>
    <name evidence="6" type="ORF">FIBSPDRAFT_240569</name>
</gene>
<evidence type="ECO:0000256" key="2">
    <source>
        <dbReference type="ARBA" id="ARBA00022771"/>
    </source>
</evidence>